<dbReference type="AlphaFoldDB" id="A0A7W7EY49"/>
<reference evidence="2 3" key="1">
    <citation type="submission" date="2020-08" db="EMBL/GenBank/DDBJ databases">
        <title>Genomic Encyclopedia of Type Strains, Phase IV (KMG-IV): sequencing the most valuable type-strain genomes for metagenomic binning, comparative biology and taxonomic classification.</title>
        <authorList>
            <person name="Goeker M."/>
        </authorList>
    </citation>
    <scope>NUCLEOTIDE SEQUENCE [LARGE SCALE GENOMIC DNA]</scope>
    <source>
        <strain evidence="2 3">DSM 15867</strain>
    </source>
</reference>
<protein>
    <submittedName>
        <fullName evidence="2">Transposase InsO family protein</fullName>
    </submittedName>
</protein>
<dbReference type="Pfam" id="PF13683">
    <property type="entry name" value="rve_3"/>
    <property type="match status" value="1"/>
</dbReference>
<dbReference type="InterPro" id="IPR001584">
    <property type="entry name" value="Integrase_cat-core"/>
</dbReference>
<evidence type="ECO:0000313" key="3">
    <source>
        <dbReference type="Proteomes" id="UP000574769"/>
    </source>
</evidence>
<gene>
    <name evidence="2" type="ORF">GGQ96_000131</name>
</gene>
<dbReference type="Gene3D" id="3.30.420.10">
    <property type="entry name" value="Ribonuclease H-like superfamily/Ribonuclease H"/>
    <property type="match status" value="1"/>
</dbReference>
<dbReference type="PANTHER" id="PTHR47515:SF1">
    <property type="entry name" value="BLR2054 PROTEIN"/>
    <property type="match status" value="1"/>
</dbReference>
<sequence>MDNGSQFIASAVQKWLRQIGVETLCITPGLPWENGCNEGFHGPPGDELRGGEIFDSLIEAEVVIEVWRRYFHTIQPHSSLGDHPWASEAATPPLPASGSASLHLRPAMAAGTTMY</sequence>
<comment type="caution">
    <text evidence="2">The sequence shown here is derived from an EMBL/GenBank/DDBJ whole genome shotgun (WGS) entry which is preliminary data.</text>
</comment>
<dbReference type="PANTHER" id="PTHR47515">
    <property type="entry name" value="LOW CALCIUM RESPONSE LOCUS PROTEIN T"/>
    <property type="match status" value="1"/>
</dbReference>
<dbReference type="GO" id="GO:0003676">
    <property type="term" value="F:nucleic acid binding"/>
    <property type="evidence" value="ECO:0007669"/>
    <property type="project" value="InterPro"/>
</dbReference>
<dbReference type="EMBL" id="JACHNY010000001">
    <property type="protein sequence ID" value="MBB4616025.1"/>
    <property type="molecule type" value="Genomic_DNA"/>
</dbReference>
<dbReference type="InterPro" id="IPR012337">
    <property type="entry name" value="RNaseH-like_sf"/>
</dbReference>
<organism evidence="2 3">
    <name type="scientific">Sphingomonas abaci</name>
    <dbReference type="NCBI Taxonomy" id="237611"/>
    <lineage>
        <taxon>Bacteria</taxon>
        <taxon>Pseudomonadati</taxon>
        <taxon>Pseudomonadota</taxon>
        <taxon>Alphaproteobacteria</taxon>
        <taxon>Sphingomonadales</taxon>
        <taxon>Sphingomonadaceae</taxon>
        <taxon>Sphingomonas</taxon>
    </lineage>
</organism>
<proteinExistence type="predicted"/>
<keyword evidence="3" id="KW-1185">Reference proteome</keyword>
<evidence type="ECO:0000259" key="1">
    <source>
        <dbReference type="PROSITE" id="PS50994"/>
    </source>
</evidence>
<name>A0A7W7EY49_9SPHN</name>
<feature type="domain" description="Integrase catalytic" evidence="1">
    <location>
        <begin position="1"/>
        <end position="92"/>
    </location>
</feature>
<evidence type="ECO:0000313" key="2">
    <source>
        <dbReference type="EMBL" id="MBB4616025.1"/>
    </source>
</evidence>
<dbReference type="PROSITE" id="PS50994">
    <property type="entry name" value="INTEGRASE"/>
    <property type="match status" value="1"/>
</dbReference>
<accession>A0A7W7EY49</accession>
<dbReference type="InterPro" id="IPR036397">
    <property type="entry name" value="RNaseH_sf"/>
</dbReference>
<dbReference type="SUPFAM" id="SSF53098">
    <property type="entry name" value="Ribonuclease H-like"/>
    <property type="match status" value="1"/>
</dbReference>
<dbReference type="Proteomes" id="UP000574769">
    <property type="component" value="Unassembled WGS sequence"/>
</dbReference>
<dbReference type="GO" id="GO:0015074">
    <property type="term" value="P:DNA integration"/>
    <property type="evidence" value="ECO:0007669"/>
    <property type="project" value="InterPro"/>
</dbReference>